<organism evidence="2 3">
    <name type="scientific">Zophobas morio</name>
    <dbReference type="NCBI Taxonomy" id="2755281"/>
    <lineage>
        <taxon>Eukaryota</taxon>
        <taxon>Metazoa</taxon>
        <taxon>Ecdysozoa</taxon>
        <taxon>Arthropoda</taxon>
        <taxon>Hexapoda</taxon>
        <taxon>Insecta</taxon>
        <taxon>Pterygota</taxon>
        <taxon>Neoptera</taxon>
        <taxon>Endopterygota</taxon>
        <taxon>Coleoptera</taxon>
        <taxon>Polyphaga</taxon>
        <taxon>Cucujiformia</taxon>
        <taxon>Tenebrionidae</taxon>
        <taxon>Zophobas</taxon>
    </lineage>
</organism>
<accession>A0AA38IXW4</accession>
<keyword evidence="3" id="KW-1185">Reference proteome</keyword>
<evidence type="ECO:0000313" key="2">
    <source>
        <dbReference type="EMBL" id="KAJ3661109.1"/>
    </source>
</evidence>
<name>A0AA38IXW4_9CUCU</name>
<sequence>MMSFLLESCGFSPPPPPPCAARRRRHSGALSSPVPHADASLRRTSVPLPTPTRHSGVLSVPAHADASSPRTSVPLPTPTRHPAHAVPAHADARPALSLLAHADAHPAHPALHHALIPTPARAATTPQPPLITHHIFFIFLLSKTHTTTPQLAESNIHKLPQLAESKFTNAPN</sequence>
<dbReference type="EMBL" id="JALNTZ010000002">
    <property type="protein sequence ID" value="KAJ3661109.1"/>
    <property type="molecule type" value="Genomic_DNA"/>
</dbReference>
<dbReference type="AlphaFoldDB" id="A0AA38IXW4"/>
<evidence type="ECO:0000256" key="1">
    <source>
        <dbReference type="SAM" id="MobiDB-lite"/>
    </source>
</evidence>
<dbReference type="Proteomes" id="UP001168821">
    <property type="component" value="Unassembled WGS sequence"/>
</dbReference>
<protein>
    <submittedName>
        <fullName evidence="2">Uncharacterized protein</fullName>
    </submittedName>
</protein>
<reference evidence="2" key="1">
    <citation type="journal article" date="2023" name="G3 (Bethesda)">
        <title>Whole genome assemblies of Zophobas morio and Tenebrio molitor.</title>
        <authorList>
            <person name="Kaur S."/>
            <person name="Stinson S.A."/>
            <person name="diCenzo G.C."/>
        </authorList>
    </citation>
    <scope>NUCLEOTIDE SEQUENCE</scope>
    <source>
        <strain evidence="2">QUZm001</strain>
    </source>
</reference>
<evidence type="ECO:0000313" key="3">
    <source>
        <dbReference type="Proteomes" id="UP001168821"/>
    </source>
</evidence>
<proteinExistence type="predicted"/>
<feature type="region of interest" description="Disordered" evidence="1">
    <location>
        <begin position="1"/>
        <end position="84"/>
    </location>
</feature>
<gene>
    <name evidence="2" type="ORF">Zmor_005525</name>
</gene>
<comment type="caution">
    <text evidence="2">The sequence shown here is derived from an EMBL/GenBank/DDBJ whole genome shotgun (WGS) entry which is preliminary data.</text>
</comment>